<reference evidence="3 4" key="1">
    <citation type="submission" date="2017-07" db="EMBL/GenBank/DDBJ databases">
        <title>Recovery of genomes from metagenomes via a dereplication, aggregation, and scoring strategy.</title>
        <authorList>
            <person name="Sieber C.M."/>
            <person name="Probst A.J."/>
            <person name="Sharrar A."/>
            <person name="Thomas B.C."/>
            <person name="Hess M."/>
            <person name="Tringe S.G."/>
            <person name="Banfield J.F."/>
        </authorList>
    </citation>
    <scope>NUCLEOTIDE SEQUENCE [LARGE SCALE GENOMIC DNA]</scope>
    <source>
        <strain evidence="3">JGI_Cruoil_03_51_56</strain>
    </source>
</reference>
<evidence type="ECO:0000256" key="1">
    <source>
        <dbReference type="SAM" id="MobiDB-lite"/>
    </source>
</evidence>
<feature type="transmembrane region" description="Helical" evidence="2">
    <location>
        <begin position="187"/>
        <end position="209"/>
    </location>
</feature>
<evidence type="ECO:0000313" key="4">
    <source>
        <dbReference type="Proteomes" id="UP000215559"/>
    </source>
</evidence>
<organism evidence="3 4">
    <name type="scientific">candidate division WOR-3 bacterium JGI_Cruoil_03_51_56</name>
    <dbReference type="NCBI Taxonomy" id="1973747"/>
    <lineage>
        <taxon>Bacteria</taxon>
        <taxon>Bacteria division WOR-3</taxon>
    </lineage>
</organism>
<keyword evidence="2" id="KW-0812">Transmembrane</keyword>
<keyword evidence="2" id="KW-0472">Membrane</keyword>
<sequence>MLAQILPGKGKEVPVKFFAIFILALVSGLAAGNKTQTAPANEPSPTGPGYTLIDTGAVTITARLKPRRTTKPLTVGDQFWVELAVRHHRNIKVSEPFAESLGSFVILDRNLVTRYQGDTVVNIYELKLAAFAPGERALPLFLTTYPAEGKILAAHSDSIPVKVASVLPEDMKDINDLKPQIPFPNLLPLWLALGLLAAAVLSFVGIRLFRRWRKRRLEPALLPEPWEEALAALEAIPTNEWLSAGKVKRYYYAVSDVLKRYLTRRYSFPAIDQTTSEMRLAMKRKRIAEKADFIGFFQMADMVKYATYVPALPEMEQAAQEARELVNKTTPQPETVPPET</sequence>
<dbReference type="Proteomes" id="UP000215559">
    <property type="component" value="Unassembled WGS sequence"/>
</dbReference>
<protein>
    <recommendedName>
        <fullName evidence="5">DUF4381 domain-containing protein</fullName>
    </recommendedName>
</protein>
<keyword evidence="2" id="KW-1133">Transmembrane helix</keyword>
<evidence type="ECO:0008006" key="5">
    <source>
        <dbReference type="Google" id="ProtNLM"/>
    </source>
</evidence>
<dbReference type="EMBL" id="NOZP01000002">
    <property type="protein sequence ID" value="OYD17437.1"/>
    <property type="molecule type" value="Genomic_DNA"/>
</dbReference>
<comment type="caution">
    <text evidence="3">The sequence shown here is derived from an EMBL/GenBank/DDBJ whole genome shotgun (WGS) entry which is preliminary data.</text>
</comment>
<feature type="region of interest" description="Disordered" evidence="1">
    <location>
        <begin position="320"/>
        <end position="340"/>
    </location>
</feature>
<evidence type="ECO:0000256" key="2">
    <source>
        <dbReference type="SAM" id="Phobius"/>
    </source>
</evidence>
<gene>
    <name evidence="3" type="ORF">CH330_00070</name>
</gene>
<proteinExistence type="predicted"/>
<evidence type="ECO:0000313" key="3">
    <source>
        <dbReference type="EMBL" id="OYD17437.1"/>
    </source>
</evidence>
<dbReference type="AlphaFoldDB" id="A0A235C063"/>
<accession>A0A235C063</accession>
<name>A0A235C063_UNCW3</name>